<organism evidence="1 2">
    <name type="scientific">Bradyrhizobium agreste</name>
    <dbReference type="NCBI Taxonomy" id="2751811"/>
    <lineage>
        <taxon>Bacteria</taxon>
        <taxon>Pseudomonadati</taxon>
        <taxon>Pseudomonadota</taxon>
        <taxon>Alphaproteobacteria</taxon>
        <taxon>Hyphomicrobiales</taxon>
        <taxon>Nitrobacteraceae</taxon>
        <taxon>Bradyrhizobium</taxon>
    </lineage>
</organism>
<sequence length="104" mass="11851">MLVFAMLAIIGPTPGRCSKHATAVSTEASFLIRWSIQEIRRIAMKLAQPRISHAHILAWSSWLRAHQANARKAHLRHKIARVMLVHGNEAPLRQLEHFFEALDD</sequence>
<reference evidence="1 2" key="1">
    <citation type="submission" date="2020-07" db="EMBL/GenBank/DDBJ databases">
        <title>Bradyrhizobium diversity isolated from nodules of indigenous legumes of Western Australia.</title>
        <authorList>
            <person name="Klepa M.S."/>
        </authorList>
    </citation>
    <scope>NUCLEOTIDE SEQUENCE [LARGE SCALE GENOMIC DNA]</scope>
    <source>
        <strain evidence="1 2">CNPSo 4010</strain>
    </source>
</reference>
<evidence type="ECO:0000313" key="1">
    <source>
        <dbReference type="EMBL" id="MBH5398978.1"/>
    </source>
</evidence>
<comment type="caution">
    <text evidence="1">The sequence shown here is derived from an EMBL/GenBank/DDBJ whole genome shotgun (WGS) entry which is preliminary data.</text>
</comment>
<dbReference type="Proteomes" id="UP000807370">
    <property type="component" value="Unassembled WGS sequence"/>
</dbReference>
<protein>
    <submittedName>
        <fullName evidence="1">Uncharacterized protein</fullName>
    </submittedName>
</protein>
<gene>
    <name evidence="1" type="ORF">HZZ13_14470</name>
</gene>
<evidence type="ECO:0000313" key="2">
    <source>
        <dbReference type="Proteomes" id="UP000807370"/>
    </source>
</evidence>
<dbReference type="EMBL" id="JACCHP010000008">
    <property type="protein sequence ID" value="MBH5398978.1"/>
    <property type="molecule type" value="Genomic_DNA"/>
</dbReference>
<name>A0ABS0PP85_9BRAD</name>
<proteinExistence type="predicted"/>
<dbReference type="RefSeq" id="WP_197960246.1">
    <property type="nucleotide sequence ID" value="NZ_JACCHP010000008.1"/>
</dbReference>
<accession>A0ABS0PP85</accession>
<keyword evidence="2" id="KW-1185">Reference proteome</keyword>